<keyword evidence="2" id="KW-0732">Signal</keyword>
<accession>A0A923PHL7</accession>
<keyword evidence="5" id="KW-1185">Reference proteome</keyword>
<dbReference type="InterPro" id="IPR007730">
    <property type="entry name" value="SPOR-like_dom"/>
</dbReference>
<protein>
    <submittedName>
        <fullName evidence="4">SPOR domain-containing protein</fullName>
    </submittedName>
</protein>
<dbReference type="InterPro" id="IPR036680">
    <property type="entry name" value="SPOR-like_sf"/>
</dbReference>
<dbReference type="RefSeq" id="WP_187466311.1">
    <property type="nucleotide sequence ID" value="NZ_JACSIT010000091.1"/>
</dbReference>
<dbReference type="GO" id="GO:0042834">
    <property type="term" value="F:peptidoglycan binding"/>
    <property type="evidence" value="ECO:0007669"/>
    <property type="project" value="InterPro"/>
</dbReference>
<evidence type="ECO:0000313" key="4">
    <source>
        <dbReference type="EMBL" id="MBC6994230.1"/>
    </source>
</evidence>
<evidence type="ECO:0000256" key="1">
    <source>
        <dbReference type="SAM" id="MobiDB-lite"/>
    </source>
</evidence>
<dbReference type="SUPFAM" id="SSF110997">
    <property type="entry name" value="Sporulation related repeat"/>
    <property type="match status" value="1"/>
</dbReference>
<evidence type="ECO:0000256" key="2">
    <source>
        <dbReference type="SAM" id="SignalP"/>
    </source>
</evidence>
<evidence type="ECO:0000313" key="5">
    <source>
        <dbReference type="Proteomes" id="UP000650081"/>
    </source>
</evidence>
<feature type="domain" description="SPOR" evidence="3">
    <location>
        <begin position="20"/>
        <end position="82"/>
    </location>
</feature>
<feature type="chain" id="PRO_5037047545" evidence="2">
    <location>
        <begin position="22"/>
        <end position="446"/>
    </location>
</feature>
<dbReference type="Pfam" id="PF05036">
    <property type="entry name" value="SPOR"/>
    <property type="match status" value="1"/>
</dbReference>
<comment type="caution">
    <text evidence="4">The sequence shown here is derived from an EMBL/GenBank/DDBJ whole genome shotgun (WGS) entry which is preliminary data.</text>
</comment>
<proteinExistence type="predicted"/>
<dbReference type="AlphaFoldDB" id="A0A923PHL7"/>
<name>A0A923PHL7_9BACT</name>
<sequence>MKKIILLFLACIFLAAVSAQGLYTVRVGVFRDVKVADFAQLKGLGFVYGTTAADQTVEVFVGQYADQNKATAVAADLTTKGFRNAQAFTLPTATGQPVTVIQIALYAGNRPIDWATLEKAGQLYVESVDGVSKIMTGIYPDATTAANFLPAIRELGYQDAFIKQINNVRLIPITPFETGIKKPLIPISLQEAPSTLPPPENTQRTGGAPQTYGNDPDAVKSPAPPPFGGSGGTTSPAPATAPTTLPATAAAAGLPEIDGKTKRHSAAELQRVLKEKGFYEGAIDGFYGPGTAAAYDRAWAAMPEVRKYRLLSTLAEPARDAVSQWPEVAVLLAVSTDLAAGTGNAERARQLLEQRTAIFSPNGPLSPAMATRVKTWAATIWANLDEWATEDPLHTQVFSAFRVSYHQAQVRLEDRYMDQGMSAIDARDMATAMLQNLIGAQLDRFL</sequence>
<organism evidence="4 5">
    <name type="scientific">Neolewinella lacunae</name>
    <dbReference type="NCBI Taxonomy" id="1517758"/>
    <lineage>
        <taxon>Bacteria</taxon>
        <taxon>Pseudomonadati</taxon>
        <taxon>Bacteroidota</taxon>
        <taxon>Saprospiria</taxon>
        <taxon>Saprospirales</taxon>
        <taxon>Lewinellaceae</taxon>
        <taxon>Neolewinella</taxon>
    </lineage>
</organism>
<feature type="compositionally biased region" description="Low complexity" evidence="1">
    <location>
        <begin position="233"/>
        <end position="243"/>
    </location>
</feature>
<feature type="signal peptide" evidence="2">
    <location>
        <begin position="1"/>
        <end position="21"/>
    </location>
</feature>
<feature type="region of interest" description="Disordered" evidence="1">
    <location>
        <begin position="190"/>
        <end position="243"/>
    </location>
</feature>
<reference evidence="4" key="1">
    <citation type="submission" date="2020-08" db="EMBL/GenBank/DDBJ databases">
        <title>Lewinella bacteria from marine environments.</title>
        <authorList>
            <person name="Zhong Y."/>
        </authorList>
    </citation>
    <scope>NUCLEOTIDE SEQUENCE</scope>
    <source>
        <strain evidence="4">KCTC 42187</strain>
    </source>
</reference>
<gene>
    <name evidence="4" type="ORF">H9S92_08660</name>
</gene>
<evidence type="ECO:0000259" key="3">
    <source>
        <dbReference type="Pfam" id="PF05036"/>
    </source>
</evidence>
<dbReference type="EMBL" id="JACSIT010000091">
    <property type="protein sequence ID" value="MBC6994230.1"/>
    <property type="molecule type" value="Genomic_DNA"/>
</dbReference>
<dbReference type="Proteomes" id="UP000650081">
    <property type="component" value="Unassembled WGS sequence"/>
</dbReference>